<feature type="region of interest" description="Disordered" evidence="1">
    <location>
        <begin position="58"/>
        <end position="105"/>
    </location>
</feature>
<dbReference type="EMBL" id="CP000152">
    <property type="protein sequence ID" value="ABB12841.1"/>
    <property type="molecule type" value="Genomic_DNA"/>
</dbReference>
<name>Q391M5_BURL3</name>
<feature type="compositionally biased region" description="Gly residues" evidence="1">
    <location>
        <begin position="94"/>
        <end position="105"/>
    </location>
</feature>
<dbReference type="KEGG" id="bur:Bcep18194_B2730"/>
<evidence type="ECO:0000313" key="2">
    <source>
        <dbReference type="EMBL" id="ABB12841.1"/>
    </source>
</evidence>
<dbReference type="Proteomes" id="UP000002705">
    <property type="component" value="Chromosome 2"/>
</dbReference>
<dbReference type="AlphaFoldDB" id="Q391M5"/>
<accession>Q391M5</accession>
<evidence type="ECO:0000256" key="1">
    <source>
        <dbReference type="SAM" id="MobiDB-lite"/>
    </source>
</evidence>
<gene>
    <name evidence="2" type="ordered locus">Bcep18194_B2730</name>
</gene>
<protein>
    <submittedName>
        <fullName evidence="2">Uncharacterized protein</fullName>
    </submittedName>
</protein>
<dbReference type="HOGENOM" id="CLU_2231504_0_0_4"/>
<proteinExistence type="predicted"/>
<keyword evidence="3" id="KW-1185">Reference proteome</keyword>
<feature type="compositionally biased region" description="Basic and acidic residues" evidence="1">
    <location>
        <begin position="58"/>
        <end position="85"/>
    </location>
</feature>
<sequence>MMLHPRAQYAIDRGQSFAQSNCSPFRHFPENDFLLENVTTAGDGPTINRGRFIFEHSSRSRHDARIPSRNEMNRMRQRETRKELRPVFTDCRAGSGGNLAHGCSG</sequence>
<evidence type="ECO:0000313" key="3">
    <source>
        <dbReference type="Proteomes" id="UP000002705"/>
    </source>
</evidence>
<organism evidence="2 3">
    <name type="scientific">Burkholderia lata (strain ATCC 17760 / DSM 23089 / LMG 22485 / NCIMB 9086 / R18194 / 383)</name>
    <dbReference type="NCBI Taxonomy" id="482957"/>
    <lineage>
        <taxon>Bacteria</taxon>
        <taxon>Pseudomonadati</taxon>
        <taxon>Pseudomonadota</taxon>
        <taxon>Betaproteobacteria</taxon>
        <taxon>Burkholderiales</taxon>
        <taxon>Burkholderiaceae</taxon>
        <taxon>Burkholderia</taxon>
        <taxon>Burkholderia cepacia complex</taxon>
    </lineage>
</organism>
<dbReference type="PATRIC" id="fig|482957.22.peg.6536"/>
<reference evidence="2" key="1">
    <citation type="submission" date="2005-10" db="EMBL/GenBank/DDBJ databases">
        <title>Complete sequence of chromosome 2 of Burkholderia sp. 383.</title>
        <authorList>
            <consortium name="US DOE Joint Genome Institute"/>
            <person name="Copeland A."/>
            <person name="Lucas S."/>
            <person name="Lapidus A."/>
            <person name="Barry K."/>
            <person name="Detter J.C."/>
            <person name="Glavina T."/>
            <person name="Hammon N."/>
            <person name="Israni S."/>
            <person name="Pitluck S."/>
            <person name="Chain P."/>
            <person name="Malfatti S."/>
            <person name="Shin M."/>
            <person name="Vergez L."/>
            <person name="Schmutz J."/>
            <person name="Larimer F."/>
            <person name="Land M."/>
            <person name="Kyrpides N."/>
            <person name="Lykidis A."/>
            <person name="Richardson P."/>
        </authorList>
    </citation>
    <scope>NUCLEOTIDE SEQUENCE [LARGE SCALE GENOMIC DNA]</scope>
    <source>
        <strain evidence="2">383</strain>
    </source>
</reference>